<comment type="catalytic activity">
    <reaction evidence="1">
        <text>ATP + protein L-histidine = ADP + protein N-phospho-L-histidine.</text>
        <dbReference type="EC" id="2.7.13.3"/>
    </reaction>
</comment>
<organism evidence="9 10">
    <name type="scientific">Echinicola arenosa</name>
    <dbReference type="NCBI Taxonomy" id="2774144"/>
    <lineage>
        <taxon>Bacteria</taxon>
        <taxon>Pseudomonadati</taxon>
        <taxon>Bacteroidota</taxon>
        <taxon>Cytophagia</taxon>
        <taxon>Cytophagales</taxon>
        <taxon>Cyclobacteriaceae</taxon>
        <taxon>Echinicola</taxon>
    </lineage>
</organism>
<dbReference type="EC" id="2.7.13.3" evidence="2"/>
<dbReference type="EMBL" id="JACYTQ010000002">
    <property type="protein sequence ID" value="MBD8488486.1"/>
    <property type="molecule type" value="Genomic_DNA"/>
</dbReference>
<feature type="domain" description="PAS" evidence="7">
    <location>
        <begin position="362"/>
        <end position="434"/>
    </location>
</feature>
<evidence type="ECO:0000256" key="6">
    <source>
        <dbReference type="SAM" id="Phobius"/>
    </source>
</evidence>
<dbReference type="SUPFAM" id="SSF55785">
    <property type="entry name" value="PYP-like sensor domain (PAS domain)"/>
    <property type="match status" value="2"/>
</dbReference>
<dbReference type="SUPFAM" id="SSF47384">
    <property type="entry name" value="Homodimeric domain of signal transducing histidine kinase"/>
    <property type="match status" value="1"/>
</dbReference>
<dbReference type="InterPro" id="IPR000700">
    <property type="entry name" value="PAS-assoc_C"/>
</dbReference>
<dbReference type="PROSITE" id="PS50113">
    <property type="entry name" value="PAC"/>
    <property type="match status" value="1"/>
</dbReference>
<keyword evidence="6" id="KW-0812">Transmembrane</keyword>
<evidence type="ECO:0000256" key="4">
    <source>
        <dbReference type="ARBA" id="ARBA00022679"/>
    </source>
</evidence>
<feature type="transmembrane region" description="Helical" evidence="6">
    <location>
        <begin position="37"/>
        <end position="56"/>
    </location>
</feature>
<name>A0ABR9AI63_9BACT</name>
<dbReference type="InterPro" id="IPR003661">
    <property type="entry name" value="HisK_dim/P_dom"/>
</dbReference>
<evidence type="ECO:0000256" key="1">
    <source>
        <dbReference type="ARBA" id="ARBA00000085"/>
    </source>
</evidence>
<dbReference type="Pfam" id="PF00989">
    <property type="entry name" value="PAS"/>
    <property type="match status" value="1"/>
</dbReference>
<dbReference type="PROSITE" id="PS50112">
    <property type="entry name" value="PAS"/>
    <property type="match status" value="1"/>
</dbReference>
<proteinExistence type="predicted"/>
<evidence type="ECO:0000313" key="9">
    <source>
        <dbReference type="EMBL" id="MBD8488486.1"/>
    </source>
</evidence>
<feature type="transmembrane region" description="Helical" evidence="6">
    <location>
        <begin position="179"/>
        <end position="200"/>
    </location>
</feature>
<feature type="domain" description="PAC" evidence="8">
    <location>
        <begin position="439"/>
        <end position="491"/>
    </location>
</feature>
<feature type="transmembrane region" description="Helical" evidence="6">
    <location>
        <begin position="101"/>
        <end position="119"/>
    </location>
</feature>
<dbReference type="SMART" id="SM00091">
    <property type="entry name" value="PAS"/>
    <property type="match status" value="2"/>
</dbReference>
<dbReference type="InterPro" id="IPR013767">
    <property type="entry name" value="PAS_fold"/>
</dbReference>
<dbReference type="PANTHER" id="PTHR43304:SF1">
    <property type="entry name" value="PAC DOMAIN-CONTAINING PROTEIN"/>
    <property type="match status" value="1"/>
</dbReference>
<dbReference type="InterPro" id="IPR001610">
    <property type="entry name" value="PAC"/>
</dbReference>
<evidence type="ECO:0000256" key="3">
    <source>
        <dbReference type="ARBA" id="ARBA00022553"/>
    </source>
</evidence>
<dbReference type="RefSeq" id="WP_192009352.1">
    <property type="nucleotide sequence ID" value="NZ_JACYTQ010000002.1"/>
</dbReference>
<dbReference type="InterPro" id="IPR000014">
    <property type="entry name" value="PAS"/>
</dbReference>
<feature type="transmembrane region" description="Helical" evidence="6">
    <location>
        <begin position="149"/>
        <end position="167"/>
    </location>
</feature>
<dbReference type="Proteomes" id="UP000647133">
    <property type="component" value="Unassembled WGS sequence"/>
</dbReference>
<dbReference type="Gene3D" id="3.30.450.20">
    <property type="entry name" value="PAS domain"/>
    <property type="match status" value="2"/>
</dbReference>
<dbReference type="Pfam" id="PF08447">
    <property type="entry name" value="PAS_3"/>
    <property type="match status" value="1"/>
</dbReference>
<dbReference type="CDD" id="cd00130">
    <property type="entry name" value="PAS"/>
    <property type="match status" value="2"/>
</dbReference>
<feature type="transmembrane region" description="Helical" evidence="6">
    <location>
        <begin position="212"/>
        <end position="232"/>
    </location>
</feature>
<feature type="transmembrane region" description="Helical" evidence="6">
    <location>
        <begin position="6"/>
        <end position="30"/>
    </location>
</feature>
<comment type="caution">
    <text evidence="9">The sequence shown here is derived from an EMBL/GenBank/DDBJ whole genome shotgun (WGS) entry which is preliminary data.</text>
</comment>
<evidence type="ECO:0000259" key="8">
    <source>
        <dbReference type="PROSITE" id="PS50113"/>
    </source>
</evidence>
<evidence type="ECO:0000259" key="7">
    <source>
        <dbReference type="PROSITE" id="PS50112"/>
    </source>
</evidence>
<keyword evidence="10" id="KW-1185">Reference proteome</keyword>
<keyword evidence="3" id="KW-0597">Phosphoprotein</keyword>
<dbReference type="InterPro" id="IPR013655">
    <property type="entry name" value="PAS_fold_3"/>
</dbReference>
<keyword evidence="5" id="KW-0418">Kinase</keyword>
<dbReference type="PANTHER" id="PTHR43304">
    <property type="entry name" value="PHYTOCHROME-LIKE PROTEIN CPH1"/>
    <property type="match status" value="1"/>
</dbReference>
<reference evidence="9 10" key="1">
    <citation type="submission" date="2020-09" db="EMBL/GenBank/DDBJ databases">
        <title>Echinicola sp. CAU 1574 isolated from sand of Sido Beach.</title>
        <authorList>
            <person name="Kim W."/>
        </authorList>
    </citation>
    <scope>NUCLEOTIDE SEQUENCE [LARGE SCALE GENOMIC DNA]</scope>
    <source>
        <strain evidence="9 10">CAU 1574</strain>
    </source>
</reference>
<dbReference type="Pfam" id="PF16927">
    <property type="entry name" value="HisKA_7TM"/>
    <property type="match status" value="1"/>
</dbReference>
<evidence type="ECO:0000256" key="5">
    <source>
        <dbReference type="ARBA" id="ARBA00022777"/>
    </source>
</evidence>
<feature type="transmembrane region" description="Helical" evidence="6">
    <location>
        <begin position="68"/>
        <end position="89"/>
    </location>
</feature>
<dbReference type="SMART" id="SM00086">
    <property type="entry name" value="PAC"/>
    <property type="match status" value="2"/>
</dbReference>
<accession>A0ABR9AI63</accession>
<dbReference type="InterPro" id="IPR031621">
    <property type="entry name" value="HisKA_7TM"/>
</dbReference>
<dbReference type="InterPro" id="IPR052162">
    <property type="entry name" value="Sensor_kinase/Photoreceptor"/>
</dbReference>
<dbReference type="CDD" id="cd00082">
    <property type="entry name" value="HisKA"/>
    <property type="match status" value="1"/>
</dbReference>
<sequence length="561" mass="65060">MFQGINWMYVTIGALPVFFNVGILAYILFWMPKRRETNVFSMFILALIFWQSQDFLLRVGISESSARFVFELFSIGWMMISSLLFHFVCILTEKKLFNHRVSYLIVYGPSIVFYVFHQADPTTFEVSYQGFWGYVVNVRPNTTDLVQRIWIFFQSFLGLSILVVSSFNKEGSANKRKQYKVLALGGLAPLIIGGVTQVMLPSLGLKEIPMTSFLLSIFTFSSILALGKYKLFDVTRSLDSKKILKSLNHGVMVLSIEDEVIYANPASHQMFPFGRLDNFPNMREVFYSESDYQKFYIEVVEKARLGERVNNFKFSFKAMRGQIKYVMVTAHIIQEGSKNHGLIIHLNDITELIHANETIDIINKRFKYVSKASNEAIWEWDIEGGVVYWGDSYSHLFGHKLSGGVSSIDHWEKRLHPDDREKIVSFIKDFVERQSDVRWEQEYRFQKRCGEYAYVLDKGYLIKDVNGKPYRMVGAMQDITHIRSYIDKIERQNTELCEITWMQSHEVRAPLARLMAVCNLLQEHGLQLMKEDEAVELISSSCVELDEVIRRIVKKAEKVKG</sequence>
<keyword evidence="6" id="KW-0472">Membrane</keyword>
<dbReference type="InterPro" id="IPR036097">
    <property type="entry name" value="HisK_dim/P_sf"/>
</dbReference>
<protein>
    <recommendedName>
        <fullName evidence="2">histidine kinase</fullName>
        <ecNumber evidence="2">2.7.13.3</ecNumber>
    </recommendedName>
</protein>
<dbReference type="NCBIfam" id="TIGR00229">
    <property type="entry name" value="sensory_box"/>
    <property type="match status" value="1"/>
</dbReference>
<keyword evidence="4" id="KW-0808">Transferase</keyword>
<evidence type="ECO:0000256" key="2">
    <source>
        <dbReference type="ARBA" id="ARBA00012438"/>
    </source>
</evidence>
<evidence type="ECO:0000313" key="10">
    <source>
        <dbReference type="Proteomes" id="UP000647133"/>
    </source>
</evidence>
<dbReference type="InterPro" id="IPR035965">
    <property type="entry name" value="PAS-like_dom_sf"/>
</dbReference>
<keyword evidence="6" id="KW-1133">Transmembrane helix</keyword>
<gene>
    <name evidence="9" type="ORF">IFO69_06975</name>
</gene>